<dbReference type="AlphaFoldDB" id="A0A2Z7AMD6"/>
<reference evidence="1 2" key="1">
    <citation type="journal article" date="2015" name="Proc. Natl. Acad. Sci. U.S.A.">
        <title>The resurrection genome of Boea hygrometrica: A blueprint for survival of dehydration.</title>
        <authorList>
            <person name="Xiao L."/>
            <person name="Yang G."/>
            <person name="Zhang L."/>
            <person name="Yang X."/>
            <person name="Zhao S."/>
            <person name="Ji Z."/>
            <person name="Zhou Q."/>
            <person name="Hu M."/>
            <person name="Wang Y."/>
            <person name="Chen M."/>
            <person name="Xu Y."/>
            <person name="Jin H."/>
            <person name="Xiao X."/>
            <person name="Hu G."/>
            <person name="Bao F."/>
            <person name="Hu Y."/>
            <person name="Wan P."/>
            <person name="Li L."/>
            <person name="Deng X."/>
            <person name="Kuang T."/>
            <person name="Xiang C."/>
            <person name="Zhu J.K."/>
            <person name="Oliver M.J."/>
            <person name="He Y."/>
        </authorList>
    </citation>
    <scope>NUCLEOTIDE SEQUENCE [LARGE SCALE GENOMIC DNA]</scope>
    <source>
        <strain evidence="2">cv. XS01</strain>
    </source>
</reference>
<accession>A0A2Z7AMD6</accession>
<keyword evidence="2" id="KW-1185">Reference proteome</keyword>
<name>A0A2Z7AMD6_9LAMI</name>
<protein>
    <submittedName>
        <fullName evidence="1">Uncharacterized protein</fullName>
    </submittedName>
</protein>
<dbReference type="Proteomes" id="UP000250235">
    <property type="component" value="Unassembled WGS sequence"/>
</dbReference>
<proteinExistence type="predicted"/>
<organism evidence="1 2">
    <name type="scientific">Dorcoceras hygrometricum</name>
    <dbReference type="NCBI Taxonomy" id="472368"/>
    <lineage>
        <taxon>Eukaryota</taxon>
        <taxon>Viridiplantae</taxon>
        <taxon>Streptophyta</taxon>
        <taxon>Embryophyta</taxon>
        <taxon>Tracheophyta</taxon>
        <taxon>Spermatophyta</taxon>
        <taxon>Magnoliopsida</taxon>
        <taxon>eudicotyledons</taxon>
        <taxon>Gunneridae</taxon>
        <taxon>Pentapetalae</taxon>
        <taxon>asterids</taxon>
        <taxon>lamiids</taxon>
        <taxon>Lamiales</taxon>
        <taxon>Gesneriaceae</taxon>
        <taxon>Didymocarpoideae</taxon>
        <taxon>Trichosporeae</taxon>
        <taxon>Loxocarpinae</taxon>
        <taxon>Dorcoceras</taxon>
    </lineage>
</organism>
<evidence type="ECO:0000313" key="2">
    <source>
        <dbReference type="Proteomes" id="UP000250235"/>
    </source>
</evidence>
<sequence>MQLGTDCMGVLPAALQAGPTHMRSVYQLISVLVCTELVFTSSCSKLSSSLLTALELLLFRSFLLLSCFEPACSLYLAGRISELVSFPVGYFFHYNSLLLSHHKHPAAEILDQVFSPLIWFTSSALFFSSRATV</sequence>
<evidence type="ECO:0000313" key="1">
    <source>
        <dbReference type="EMBL" id="KZV22964.1"/>
    </source>
</evidence>
<gene>
    <name evidence="1" type="ORF">F511_38315</name>
</gene>
<dbReference type="EMBL" id="KV013987">
    <property type="protein sequence ID" value="KZV22964.1"/>
    <property type="molecule type" value="Genomic_DNA"/>
</dbReference>